<evidence type="ECO:0000313" key="2">
    <source>
        <dbReference type="EMBL" id="MCU7378783.1"/>
    </source>
</evidence>
<comment type="caution">
    <text evidence="2">The sequence shown here is derived from an EMBL/GenBank/DDBJ whole genome shotgun (WGS) entry which is preliminary data.</text>
</comment>
<keyword evidence="1" id="KW-0812">Transmembrane</keyword>
<feature type="transmembrane region" description="Helical" evidence="1">
    <location>
        <begin position="6"/>
        <end position="29"/>
    </location>
</feature>
<sequence>MTSLKPATKVAALCIGIIALAAIICFYLLGHYHLQKPVLIPWQTEYAQALPDDEDEDEDEETLDEGPGGLLCFFLTNGGDTRAIQEIEFAEASEIRFFGEYDEYDSDTGFQIEEGFGERIGLYRGGWVSLILDPRTDEFLAKSQVSITVKNAIIHYTDGSKETADMEPLTFHPPGGNNMLREEDPVSTFSKAAAYLKERGSL</sequence>
<proteinExistence type="predicted"/>
<accession>A0A9J6QUX1</accession>
<keyword evidence="1" id="KW-0472">Membrane</keyword>
<dbReference type="EMBL" id="JAOSHN010000004">
    <property type="protein sequence ID" value="MCU7378783.1"/>
    <property type="molecule type" value="Genomic_DNA"/>
</dbReference>
<evidence type="ECO:0000313" key="3">
    <source>
        <dbReference type="Proteomes" id="UP001065549"/>
    </source>
</evidence>
<evidence type="ECO:0000256" key="1">
    <source>
        <dbReference type="SAM" id="Phobius"/>
    </source>
</evidence>
<keyword evidence="3" id="KW-1185">Reference proteome</keyword>
<reference evidence="2" key="1">
    <citation type="submission" date="2022-09" db="EMBL/GenBank/DDBJ databases">
        <title>Culturomic study of gut microbiota in children with autism spectrum disorder.</title>
        <authorList>
            <person name="Efimov B.A."/>
            <person name="Chaplin A.V."/>
            <person name="Sokolova S.R."/>
            <person name="Pikina A.P."/>
            <person name="Korzhanova M."/>
            <person name="Belova V."/>
            <person name="Korostin D."/>
        </authorList>
    </citation>
    <scope>NUCLEOTIDE SEQUENCE</scope>
    <source>
        <strain evidence="2">ASD5510</strain>
    </source>
</reference>
<dbReference type="AlphaFoldDB" id="A0A9J6QUX1"/>
<protein>
    <submittedName>
        <fullName evidence="2">Uncharacterized protein</fullName>
    </submittedName>
</protein>
<dbReference type="Proteomes" id="UP001065549">
    <property type="component" value="Unassembled WGS sequence"/>
</dbReference>
<dbReference type="RefSeq" id="WP_148395585.1">
    <property type="nucleotide sequence ID" value="NZ_JAJAGH010000001.1"/>
</dbReference>
<name>A0A9J6QUX1_9FIRM</name>
<organism evidence="2 3">
    <name type="scientific">Hominibacterium faecale</name>
    <dbReference type="NCBI Taxonomy" id="2839743"/>
    <lineage>
        <taxon>Bacteria</taxon>
        <taxon>Bacillati</taxon>
        <taxon>Bacillota</taxon>
        <taxon>Clostridia</taxon>
        <taxon>Peptostreptococcales</taxon>
        <taxon>Anaerovoracaceae</taxon>
        <taxon>Hominibacterium</taxon>
    </lineage>
</organism>
<gene>
    <name evidence="2" type="ORF">OBO34_10500</name>
</gene>
<keyword evidence="1" id="KW-1133">Transmembrane helix</keyword>